<organism evidence="1">
    <name type="scientific">Anguilla anguilla</name>
    <name type="common">European freshwater eel</name>
    <name type="synonym">Muraena anguilla</name>
    <dbReference type="NCBI Taxonomy" id="7936"/>
    <lineage>
        <taxon>Eukaryota</taxon>
        <taxon>Metazoa</taxon>
        <taxon>Chordata</taxon>
        <taxon>Craniata</taxon>
        <taxon>Vertebrata</taxon>
        <taxon>Euteleostomi</taxon>
        <taxon>Actinopterygii</taxon>
        <taxon>Neopterygii</taxon>
        <taxon>Teleostei</taxon>
        <taxon>Anguilliformes</taxon>
        <taxon>Anguillidae</taxon>
        <taxon>Anguilla</taxon>
    </lineage>
</organism>
<accession>A0A0E9T951</accession>
<dbReference type="EMBL" id="GBXM01059192">
    <property type="protein sequence ID" value="JAH49385.1"/>
    <property type="molecule type" value="Transcribed_RNA"/>
</dbReference>
<evidence type="ECO:0000313" key="1">
    <source>
        <dbReference type="EMBL" id="JAH49385.1"/>
    </source>
</evidence>
<proteinExistence type="predicted"/>
<reference evidence="1" key="1">
    <citation type="submission" date="2014-11" db="EMBL/GenBank/DDBJ databases">
        <authorList>
            <person name="Amaro Gonzalez C."/>
        </authorList>
    </citation>
    <scope>NUCLEOTIDE SEQUENCE</scope>
</reference>
<name>A0A0E9T951_ANGAN</name>
<dbReference type="AlphaFoldDB" id="A0A0E9T951"/>
<protein>
    <submittedName>
        <fullName evidence="1">Uncharacterized protein</fullName>
    </submittedName>
</protein>
<sequence length="33" mass="3678">MNCPKLSKLSNFFQSKITTMTVYNGVNVSNSHS</sequence>
<reference evidence="1" key="2">
    <citation type="journal article" date="2015" name="Fish Shellfish Immunol.">
        <title>Early steps in the European eel (Anguilla anguilla)-Vibrio vulnificus interaction in the gills: Role of the RtxA13 toxin.</title>
        <authorList>
            <person name="Callol A."/>
            <person name="Pajuelo D."/>
            <person name="Ebbesson L."/>
            <person name="Teles M."/>
            <person name="MacKenzie S."/>
            <person name="Amaro C."/>
        </authorList>
    </citation>
    <scope>NUCLEOTIDE SEQUENCE</scope>
</reference>